<gene>
    <name evidence="3" type="ORF">TCIL3000_9_1110</name>
</gene>
<evidence type="ECO:0000313" key="3">
    <source>
        <dbReference type="EMBL" id="CCC92715.1"/>
    </source>
</evidence>
<dbReference type="PROSITE" id="PS50858">
    <property type="entry name" value="BSD"/>
    <property type="match status" value="1"/>
</dbReference>
<dbReference type="InterPro" id="IPR035925">
    <property type="entry name" value="BSD_dom_sf"/>
</dbReference>
<accession>G0UTK1</accession>
<proteinExistence type="predicted"/>
<dbReference type="Gene3D" id="1.10.3970.10">
    <property type="entry name" value="BSD domain"/>
    <property type="match status" value="1"/>
</dbReference>
<evidence type="ECO:0000256" key="1">
    <source>
        <dbReference type="SAM" id="MobiDB-lite"/>
    </source>
</evidence>
<feature type="compositionally biased region" description="Polar residues" evidence="1">
    <location>
        <begin position="526"/>
        <end position="535"/>
    </location>
</feature>
<organism evidence="3">
    <name type="scientific">Trypanosoma congolense (strain IL3000)</name>
    <dbReference type="NCBI Taxonomy" id="1068625"/>
    <lineage>
        <taxon>Eukaryota</taxon>
        <taxon>Discoba</taxon>
        <taxon>Euglenozoa</taxon>
        <taxon>Kinetoplastea</taxon>
        <taxon>Metakinetoplastina</taxon>
        <taxon>Trypanosomatida</taxon>
        <taxon>Trypanosomatidae</taxon>
        <taxon>Trypanosoma</taxon>
        <taxon>Nannomonas</taxon>
    </lineage>
</organism>
<name>G0UTK1_TRYCI</name>
<evidence type="ECO:0000259" key="2">
    <source>
        <dbReference type="PROSITE" id="PS50858"/>
    </source>
</evidence>
<feature type="region of interest" description="Disordered" evidence="1">
    <location>
        <begin position="460"/>
        <end position="551"/>
    </location>
</feature>
<dbReference type="VEuPathDB" id="TriTrypDB:TcIL3000_9_1110"/>
<feature type="compositionally biased region" description="Polar residues" evidence="1">
    <location>
        <begin position="471"/>
        <end position="482"/>
    </location>
</feature>
<feature type="compositionally biased region" description="Polar residues" evidence="1">
    <location>
        <begin position="497"/>
        <end position="506"/>
    </location>
</feature>
<dbReference type="Pfam" id="PF03909">
    <property type="entry name" value="BSD"/>
    <property type="match status" value="1"/>
</dbReference>
<dbReference type="SMART" id="SM00751">
    <property type="entry name" value="BSD"/>
    <property type="match status" value="1"/>
</dbReference>
<dbReference type="SUPFAM" id="SSF140383">
    <property type="entry name" value="BSD domain-like"/>
    <property type="match status" value="1"/>
</dbReference>
<protein>
    <recommendedName>
        <fullName evidence="2">BSD domain-containing protein</fullName>
    </recommendedName>
</protein>
<reference evidence="3" key="1">
    <citation type="journal article" date="2012" name="Proc. Natl. Acad. Sci. U.S.A.">
        <title>Antigenic diversity is generated by distinct evolutionary mechanisms in African trypanosome species.</title>
        <authorList>
            <person name="Jackson A.P."/>
            <person name="Berry A."/>
            <person name="Aslett M."/>
            <person name="Allison H.C."/>
            <person name="Burton P."/>
            <person name="Vavrova-Anderson J."/>
            <person name="Brown R."/>
            <person name="Browne H."/>
            <person name="Corton N."/>
            <person name="Hauser H."/>
            <person name="Gamble J."/>
            <person name="Gilderthorp R."/>
            <person name="Marcello L."/>
            <person name="McQuillan J."/>
            <person name="Otto T.D."/>
            <person name="Quail M.A."/>
            <person name="Sanders M.J."/>
            <person name="van Tonder A."/>
            <person name="Ginger M.L."/>
            <person name="Field M.C."/>
            <person name="Barry J.D."/>
            <person name="Hertz-Fowler C."/>
            <person name="Berriman M."/>
        </authorList>
    </citation>
    <scope>NUCLEOTIDE SEQUENCE</scope>
    <source>
        <strain evidence="3">IL3000</strain>
    </source>
</reference>
<dbReference type="EMBL" id="HE575322">
    <property type="protein sequence ID" value="CCC92715.1"/>
    <property type="molecule type" value="Genomic_DNA"/>
</dbReference>
<feature type="domain" description="BSD" evidence="2">
    <location>
        <begin position="289"/>
        <end position="320"/>
    </location>
</feature>
<dbReference type="AlphaFoldDB" id="G0UTK1"/>
<sequence length="551" mass="61715">MSSSQVDLVANPSPHVSTYRWTLNAVGQLTRKNKMTSLPFWMPNHITKKHQFRLVLIRGMVMKGHPDDDPIALMMELIPPPIGDNVSFPGGCVVTASVVNRVHEGRAHNIEATETVEITPDNLQVFFLDLIPASVFRNPEFAEGEGPSLLLELTIQVGVNVAIERVNQTVSSMWSKLSTSVTKLVERASRALDETREEFVVQEPVREPQRLPWEDVPKKWEDRKEEWRHLVSKLIVEDEGTFRYGPDRGFSKDEKALLVQCGLNQRLITNAHAVFNYDRDVHEGLLSIPEIRQQRYNLVPGRIKEEVFWANYFWKVTALSFCSNEEQVRLLLTVLNAPPAVQPRDMSSVRSVDEETVLSHVSDAQEAADMLIEYLTDEDPGGDILIEAAADACEGHAKQLEGYFKRSDLSETTLKIISVSLKHIRERLAVYKARDIKRVLAEQETPAGLYNVHRECNSRQDEAADIGGQKNEFSTQQGSSTKPAPVEEGPGEPDDMVSSSLAGTTDQRTKGPIAEAEVSPAVVTAAEQSVKQSSVALDFPKMPWEEEDEQD</sequence>
<dbReference type="InterPro" id="IPR005607">
    <property type="entry name" value="BSD_dom"/>
</dbReference>